<dbReference type="EMBL" id="JAVFHQ010000014">
    <property type="protein sequence ID" value="KAK4546710.1"/>
    <property type="molecule type" value="Genomic_DNA"/>
</dbReference>
<dbReference type="Gene3D" id="3.10.20.90">
    <property type="entry name" value="Phosphatidylinositol 3-kinase Catalytic Subunit, Chain A, domain 1"/>
    <property type="match status" value="1"/>
</dbReference>
<evidence type="ECO:0000256" key="1">
    <source>
        <dbReference type="SAM" id="MobiDB-lite"/>
    </source>
</evidence>
<keyword evidence="3" id="KW-1185">Reference proteome</keyword>
<dbReference type="Proteomes" id="UP001324427">
    <property type="component" value="Unassembled WGS sequence"/>
</dbReference>
<evidence type="ECO:0000313" key="2">
    <source>
        <dbReference type="EMBL" id="KAK4546710.1"/>
    </source>
</evidence>
<gene>
    <name evidence="2" type="ORF">LTR36_001928</name>
</gene>
<reference evidence="2 3" key="1">
    <citation type="submission" date="2021-11" db="EMBL/GenBank/DDBJ databases">
        <title>Black yeast isolated from Biological Soil Crust.</title>
        <authorList>
            <person name="Kurbessoian T."/>
        </authorList>
    </citation>
    <scope>NUCLEOTIDE SEQUENCE [LARGE SCALE GENOMIC DNA]</scope>
    <source>
        <strain evidence="2 3">CCFEE 5522</strain>
    </source>
</reference>
<proteinExistence type="predicted"/>
<sequence length="162" mass="17859">MATDTGDIGLGETGEEQQDNPSQGAAEDNGTGEIEGMRFRLDTGTPFKHALDAFRSRSCKNCRKRNVLVFEHNESAVGDNDTPATLLMTGDRVIEISAHSNEPGLRCALCRPMGYPTTNGAVLDGRYPLVYDTPLRRRWFGRRSGGPSGKKEAEQERSKRTR</sequence>
<protein>
    <submittedName>
        <fullName evidence="2">Uncharacterized protein</fullName>
    </submittedName>
</protein>
<organism evidence="2 3">
    <name type="scientific">Oleoguttula mirabilis</name>
    <dbReference type="NCBI Taxonomy" id="1507867"/>
    <lineage>
        <taxon>Eukaryota</taxon>
        <taxon>Fungi</taxon>
        <taxon>Dikarya</taxon>
        <taxon>Ascomycota</taxon>
        <taxon>Pezizomycotina</taxon>
        <taxon>Dothideomycetes</taxon>
        <taxon>Dothideomycetidae</taxon>
        <taxon>Mycosphaerellales</taxon>
        <taxon>Teratosphaeriaceae</taxon>
        <taxon>Oleoguttula</taxon>
    </lineage>
</organism>
<feature type="non-terminal residue" evidence="2">
    <location>
        <position position="162"/>
    </location>
</feature>
<feature type="compositionally biased region" description="Basic and acidic residues" evidence="1">
    <location>
        <begin position="149"/>
        <end position="162"/>
    </location>
</feature>
<dbReference type="AlphaFoldDB" id="A0AAV9JME9"/>
<evidence type="ECO:0000313" key="3">
    <source>
        <dbReference type="Proteomes" id="UP001324427"/>
    </source>
</evidence>
<comment type="caution">
    <text evidence="2">The sequence shown here is derived from an EMBL/GenBank/DDBJ whole genome shotgun (WGS) entry which is preliminary data.</text>
</comment>
<feature type="region of interest" description="Disordered" evidence="1">
    <location>
        <begin position="1"/>
        <end position="31"/>
    </location>
</feature>
<name>A0AAV9JME9_9PEZI</name>
<accession>A0AAV9JME9</accession>
<feature type="region of interest" description="Disordered" evidence="1">
    <location>
        <begin position="140"/>
        <end position="162"/>
    </location>
</feature>